<dbReference type="AlphaFoldDB" id="A0A6C0DX01"/>
<name>A0A6C0DX01_9ZZZZ</name>
<accession>A0A6C0DX01</accession>
<sequence>MNSVNNKKIMTKNNISNRNDILEYYFNKTTPDHKTKLNDVKVEVFNIPQIKDFNKLLTINYKVSELKIIQKHYTLKCNGNKEYLKQYLYNYLFYSHKTNIIQKNARAFLIKRYIMFHGPAFYKRAMCSNDVDFCTLDDLVNIPYNQFISFKDENNHIYGFDIISLYTLFKNRFSAIKKNNNITNEGFIDIENPFTKQKFNTNVLEQLINYIHISKILKIAINLEYDELIAVSDSKQAEMKILTLFQKIDSLGNYTNIKWFLNLEKKQLIRFARELKDIWDYRANLPYEIKREIVPQRSDPFYDRIINLNIMHQYGFAQIQKYCITLIDILVNSGINSNACSLGSYYVLCALTIVSPDAAEALPWLYEATVY</sequence>
<reference evidence="1" key="1">
    <citation type="journal article" date="2020" name="Nature">
        <title>Giant virus diversity and host interactions through global metagenomics.</title>
        <authorList>
            <person name="Schulz F."/>
            <person name="Roux S."/>
            <person name="Paez-Espino D."/>
            <person name="Jungbluth S."/>
            <person name="Walsh D.A."/>
            <person name="Denef V.J."/>
            <person name="McMahon K.D."/>
            <person name="Konstantinidis K.T."/>
            <person name="Eloe-Fadrosh E.A."/>
            <person name="Kyrpides N.C."/>
            <person name="Woyke T."/>
        </authorList>
    </citation>
    <scope>NUCLEOTIDE SEQUENCE</scope>
    <source>
        <strain evidence="1">GVMAG-M-3300023174-75</strain>
    </source>
</reference>
<evidence type="ECO:0000313" key="1">
    <source>
        <dbReference type="EMBL" id="QHT20951.1"/>
    </source>
</evidence>
<proteinExistence type="predicted"/>
<organism evidence="1">
    <name type="scientific">viral metagenome</name>
    <dbReference type="NCBI Taxonomy" id="1070528"/>
    <lineage>
        <taxon>unclassified sequences</taxon>
        <taxon>metagenomes</taxon>
        <taxon>organismal metagenomes</taxon>
    </lineage>
</organism>
<evidence type="ECO:0008006" key="2">
    <source>
        <dbReference type="Google" id="ProtNLM"/>
    </source>
</evidence>
<dbReference type="EMBL" id="MN739684">
    <property type="protein sequence ID" value="QHT20951.1"/>
    <property type="molecule type" value="Genomic_DNA"/>
</dbReference>
<protein>
    <recommendedName>
        <fullName evidence="2">SAP domain-containing protein</fullName>
    </recommendedName>
</protein>